<dbReference type="Proteomes" id="UP000606786">
    <property type="component" value="Unassembled WGS sequence"/>
</dbReference>
<feature type="compositionally biased region" description="Basic and acidic residues" evidence="1">
    <location>
        <begin position="1"/>
        <end position="11"/>
    </location>
</feature>
<sequence>MAKSKKQEDVKHKSHKKSKKHSKSSRESAGEDDFKKVSSLKRKQTEVARVLQLKCTMLLQGNLSYLEYTELQEELCRLNALKESFAKQSAGLEKS</sequence>
<dbReference type="EMBL" id="CAJHJT010000012">
    <property type="protein sequence ID" value="CAD6998194.1"/>
    <property type="molecule type" value="Genomic_DNA"/>
</dbReference>
<evidence type="ECO:0000256" key="1">
    <source>
        <dbReference type="SAM" id="MobiDB-lite"/>
    </source>
</evidence>
<accession>A0A811UH79</accession>
<evidence type="ECO:0000313" key="3">
    <source>
        <dbReference type="Proteomes" id="UP000606786"/>
    </source>
</evidence>
<gene>
    <name evidence="2" type="ORF">CCAP1982_LOCUS6810</name>
</gene>
<dbReference type="AlphaFoldDB" id="A0A811UH79"/>
<feature type="compositionally biased region" description="Basic and acidic residues" evidence="1">
    <location>
        <begin position="24"/>
        <end position="36"/>
    </location>
</feature>
<dbReference type="OrthoDB" id="8023238at2759"/>
<proteinExistence type="predicted"/>
<keyword evidence="3" id="KW-1185">Reference proteome</keyword>
<comment type="caution">
    <text evidence="2">The sequence shown here is derived from an EMBL/GenBank/DDBJ whole genome shotgun (WGS) entry which is preliminary data.</text>
</comment>
<protein>
    <submittedName>
        <fullName evidence="2">(Mediterranean fruit fly) hypothetical protein</fullName>
    </submittedName>
</protein>
<evidence type="ECO:0000313" key="2">
    <source>
        <dbReference type="EMBL" id="CAD6998194.1"/>
    </source>
</evidence>
<feature type="compositionally biased region" description="Basic residues" evidence="1">
    <location>
        <begin position="12"/>
        <end position="23"/>
    </location>
</feature>
<organism evidence="2 3">
    <name type="scientific">Ceratitis capitata</name>
    <name type="common">Mediterranean fruit fly</name>
    <name type="synonym">Tephritis capitata</name>
    <dbReference type="NCBI Taxonomy" id="7213"/>
    <lineage>
        <taxon>Eukaryota</taxon>
        <taxon>Metazoa</taxon>
        <taxon>Ecdysozoa</taxon>
        <taxon>Arthropoda</taxon>
        <taxon>Hexapoda</taxon>
        <taxon>Insecta</taxon>
        <taxon>Pterygota</taxon>
        <taxon>Neoptera</taxon>
        <taxon>Endopterygota</taxon>
        <taxon>Diptera</taxon>
        <taxon>Brachycera</taxon>
        <taxon>Muscomorpha</taxon>
        <taxon>Tephritoidea</taxon>
        <taxon>Tephritidae</taxon>
        <taxon>Ceratitis</taxon>
        <taxon>Ceratitis</taxon>
    </lineage>
</organism>
<name>A0A811UH79_CERCA</name>
<reference evidence="2" key="1">
    <citation type="submission" date="2020-11" db="EMBL/GenBank/DDBJ databases">
        <authorList>
            <person name="Whitehead M."/>
        </authorList>
    </citation>
    <scope>NUCLEOTIDE SEQUENCE</scope>
    <source>
        <strain evidence="2">EGII</strain>
    </source>
</reference>
<feature type="region of interest" description="Disordered" evidence="1">
    <location>
        <begin position="1"/>
        <end position="42"/>
    </location>
</feature>